<protein>
    <submittedName>
        <fullName evidence="2">Uncharacterized protein</fullName>
    </submittedName>
</protein>
<evidence type="ECO:0000313" key="2">
    <source>
        <dbReference type="EMBL" id="BDA78227.1"/>
    </source>
</evidence>
<feature type="compositionally biased region" description="Basic and acidic residues" evidence="1">
    <location>
        <begin position="34"/>
        <end position="46"/>
    </location>
</feature>
<feature type="region of interest" description="Disordered" evidence="1">
    <location>
        <begin position="28"/>
        <end position="66"/>
    </location>
</feature>
<proteinExistence type="predicted"/>
<gene>
    <name evidence="2" type="ORF">LPTSP3_g11570</name>
</gene>
<accession>A0ABN6KBA6</accession>
<dbReference type="RefSeq" id="WP_109018470.1">
    <property type="nucleotide sequence ID" value="NZ_AP025028.1"/>
</dbReference>
<evidence type="ECO:0000256" key="1">
    <source>
        <dbReference type="SAM" id="MobiDB-lite"/>
    </source>
</evidence>
<name>A0ABN6KBA6_9LEPT</name>
<sequence length="78" mass="8651">MNKISGNDRIALQRKGGVVERTHWVAGVVPHPESGGDTRIKSKTAEASEEPTQVPEKNESKKDSKRNKNLIFTKIILV</sequence>
<reference evidence="2 3" key="1">
    <citation type="submission" date="2021-08" db="EMBL/GenBank/DDBJ databases">
        <title>Complete genome sequence of Leptospira kobayashii strain E30.</title>
        <authorList>
            <person name="Nakao R."/>
            <person name="Nakamura S."/>
            <person name="Masuzawa T."/>
            <person name="Koizumi N."/>
        </authorList>
    </citation>
    <scope>NUCLEOTIDE SEQUENCE [LARGE SCALE GENOMIC DNA]</scope>
    <source>
        <strain evidence="2 3">E30</strain>
    </source>
</reference>
<dbReference type="Proteomes" id="UP000245263">
    <property type="component" value="Chromosome 1"/>
</dbReference>
<evidence type="ECO:0000313" key="3">
    <source>
        <dbReference type="Proteomes" id="UP000245263"/>
    </source>
</evidence>
<dbReference type="EMBL" id="AP025028">
    <property type="protein sequence ID" value="BDA78227.1"/>
    <property type="molecule type" value="Genomic_DNA"/>
</dbReference>
<keyword evidence="3" id="KW-1185">Reference proteome</keyword>
<organism evidence="2 3">
    <name type="scientific">Leptospira kobayashii</name>
    <dbReference type="NCBI Taxonomy" id="1917830"/>
    <lineage>
        <taxon>Bacteria</taxon>
        <taxon>Pseudomonadati</taxon>
        <taxon>Spirochaetota</taxon>
        <taxon>Spirochaetia</taxon>
        <taxon>Leptospirales</taxon>
        <taxon>Leptospiraceae</taxon>
        <taxon>Leptospira</taxon>
    </lineage>
</organism>